<proteinExistence type="inferred from homology"/>
<feature type="domain" description="RNA polymerase sigma factor 70 region 4 type 2" evidence="6">
    <location>
        <begin position="120"/>
        <end position="172"/>
    </location>
</feature>
<sequence>MLFLSVIENQAVRNRLESIYIRYAKELIFISHGILQDYHEAEDIVQTAMIKVSDYIDETTDAESKSIRGLLVIIVRRLSYDVYNQRKRRNESNVDDFRDTLGDVHTASPELNILKMEDRRYVADLMAKINESYMDILTLKYIYEYSDKEIGELLNMTEGNVRTKLSRARKACQKIIGGDDSEE</sequence>
<comment type="similarity">
    <text evidence="1">Belongs to the sigma-70 factor family. ECF subfamily.</text>
</comment>
<keyword evidence="4" id="KW-0804">Transcription</keyword>
<dbReference type="NCBIfam" id="TIGR02937">
    <property type="entry name" value="sigma70-ECF"/>
    <property type="match status" value="1"/>
</dbReference>
<evidence type="ECO:0000256" key="4">
    <source>
        <dbReference type="ARBA" id="ARBA00023163"/>
    </source>
</evidence>
<keyword evidence="3" id="KW-0731">Sigma factor</keyword>
<dbReference type="Proteomes" id="UP000183255">
    <property type="component" value="Unassembled WGS sequence"/>
</dbReference>
<dbReference type="GO" id="GO:0006352">
    <property type="term" value="P:DNA-templated transcription initiation"/>
    <property type="evidence" value="ECO:0007669"/>
    <property type="project" value="InterPro"/>
</dbReference>
<dbReference type="Pfam" id="PF04542">
    <property type="entry name" value="Sigma70_r2"/>
    <property type="match status" value="1"/>
</dbReference>
<evidence type="ECO:0000259" key="6">
    <source>
        <dbReference type="Pfam" id="PF08281"/>
    </source>
</evidence>
<keyword evidence="2" id="KW-0805">Transcription regulation</keyword>
<dbReference type="Pfam" id="PF08281">
    <property type="entry name" value="Sigma70_r4_2"/>
    <property type="match status" value="1"/>
</dbReference>
<name>A0A1G8H924_9CLOT</name>
<dbReference type="SUPFAM" id="SSF88946">
    <property type="entry name" value="Sigma2 domain of RNA polymerase sigma factors"/>
    <property type="match status" value="1"/>
</dbReference>
<dbReference type="PANTHER" id="PTHR43133">
    <property type="entry name" value="RNA POLYMERASE ECF-TYPE SIGMA FACTO"/>
    <property type="match status" value="1"/>
</dbReference>
<dbReference type="InterPro" id="IPR013325">
    <property type="entry name" value="RNA_pol_sigma_r2"/>
</dbReference>
<dbReference type="AlphaFoldDB" id="A0A1G8H924"/>
<dbReference type="InterPro" id="IPR007627">
    <property type="entry name" value="RNA_pol_sigma70_r2"/>
</dbReference>
<dbReference type="EMBL" id="FNDZ01000001">
    <property type="protein sequence ID" value="SDI03168.1"/>
    <property type="molecule type" value="Genomic_DNA"/>
</dbReference>
<dbReference type="Gene3D" id="1.10.10.10">
    <property type="entry name" value="Winged helix-like DNA-binding domain superfamily/Winged helix DNA-binding domain"/>
    <property type="match status" value="1"/>
</dbReference>
<protein>
    <submittedName>
        <fullName evidence="7">RNA polymerase sigma-70 factor, ECF subfamily</fullName>
    </submittedName>
</protein>
<organism evidence="7 8">
    <name type="scientific">Proteiniclasticum ruminis</name>
    <dbReference type="NCBI Taxonomy" id="398199"/>
    <lineage>
        <taxon>Bacteria</taxon>
        <taxon>Bacillati</taxon>
        <taxon>Bacillota</taxon>
        <taxon>Clostridia</taxon>
        <taxon>Eubacteriales</taxon>
        <taxon>Clostridiaceae</taxon>
        <taxon>Proteiniclasticum</taxon>
    </lineage>
</organism>
<evidence type="ECO:0000256" key="1">
    <source>
        <dbReference type="ARBA" id="ARBA00010641"/>
    </source>
</evidence>
<dbReference type="InterPro" id="IPR014284">
    <property type="entry name" value="RNA_pol_sigma-70_dom"/>
</dbReference>
<dbReference type="Gene3D" id="1.10.1740.10">
    <property type="match status" value="1"/>
</dbReference>
<dbReference type="PANTHER" id="PTHR43133:SF60">
    <property type="entry name" value="RNA POLYMERASE SIGMA FACTOR SIGV"/>
    <property type="match status" value="1"/>
</dbReference>
<accession>A0A1G8H924</accession>
<dbReference type="InterPro" id="IPR039425">
    <property type="entry name" value="RNA_pol_sigma-70-like"/>
</dbReference>
<evidence type="ECO:0000313" key="7">
    <source>
        <dbReference type="EMBL" id="SDI03168.1"/>
    </source>
</evidence>
<dbReference type="GO" id="GO:0016987">
    <property type="term" value="F:sigma factor activity"/>
    <property type="evidence" value="ECO:0007669"/>
    <property type="project" value="UniProtKB-KW"/>
</dbReference>
<gene>
    <name evidence="7" type="ORF">SAMN05421804_101512</name>
</gene>
<dbReference type="SUPFAM" id="SSF88659">
    <property type="entry name" value="Sigma3 and sigma4 domains of RNA polymerase sigma factors"/>
    <property type="match status" value="1"/>
</dbReference>
<dbReference type="InterPro" id="IPR036388">
    <property type="entry name" value="WH-like_DNA-bd_sf"/>
</dbReference>
<dbReference type="RefSeq" id="WP_031573679.1">
    <property type="nucleotide sequence ID" value="NZ_FNDZ01000001.1"/>
</dbReference>
<evidence type="ECO:0000256" key="2">
    <source>
        <dbReference type="ARBA" id="ARBA00023015"/>
    </source>
</evidence>
<evidence type="ECO:0000256" key="3">
    <source>
        <dbReference type="ARBA" id="ARBA00023082"/>
    </source>
</evidence>
<dbReference type="InterPro" id="IPR013324">
    <property type="entry name" value="RNA_pol_sigma_r3/r4-like"/>
</dbReference>
<dbReference type="GO" id="GO:0003677">
    <property type="term" value="F:DNA binding"/>
    <property type="evidence" value="ECO:0007669"/>
    <property type="project" value="InterPro"/>
</dbReference>
<feature type="domain" description="RNA polymerase sigma-70 region 2" evidence="5">
    <location>
        <begin position="20"/>
        <end position="89"/>
    </location>
</feature>
<dbReference type="InterPro" id="IPR013249">
    <property type="entry name" value="RNA_pol_sigma70_r4_t2"/>
</dbReference>
<evidence type="ECO:0000313" key="8">
    <source>
        <dbReference type="Proteomes" id="UP000183255"/>
    </source>
</evidence>
<reference evidence="7 8" key="1">
    <citation type="submission" date="2016-10" db="EMBL/GenBank/DDBJ databases">
        <authorList>
            <person name="de Groot N.N."/>
        </authorList>
    </citation>
    <scope>NUCLEOTIDE SEQUENCE [LARGE SCALE GENOMIC DNA]</scope>
    <source>
        <strain evidence="7 8">CGMCC 1.5058</strain>
    </source>
</reference>
<evidence type="ECO:0000259" key="5">
    <source>
        <dbReference type="Pfam" id="PF04542"/>
    </source>
</evidence>
<dbReference type="CDD" id="cd06171">
    <property type="entry name" value="Sigma70_r4"/>
    <property type="match status" value="1"/>
</dbReference>